<dbReference type="Proteomes" id="UP000004508">
    <property type="component" value="Unassembled WGS sequence"/>
</dbReference>
<dbReference type="GO" id="GO:0016301">
    <property type="term" value="F:kinase activity"/>
    <property type="evidence" value="ECO:0007669"/>
    <property type="project" value="UniProtKB-KW"/>
</dbReference>
<dbReference type="InterPro" id="IPR011055">
    <property type="entry name" value="Dup_hybrid_motif"/>
</dbReference>
<evidence type="ECO:0000256" key="5">
    <source>
        <dbReference type="ARBA" id="ARBA00022683"/>
    </source>
</evidence>
<keyword evidence="3" id="KW-0762">Sugar transport</keyword>
<dbReference type="InterPro" id="IPR050890">
    <property type="entry name" value="PTS_EIIA_component"/>
</dbReference>
<dbReference type="eggNOG" id="COG2190">
    <property type="taxonomic scope" value="Bacteria"/>
</dbReference>
<dbReference type="PROSITE" id="PS51093">
    <property type="entry name" value="PTS_EIIA_TYPE_1"/>
    <property type="match status" value="1"/>
</dbReference>
<keyword evidence="2" id="KW-0813">Transport</keyword>
<evidence type="ECO:0000256" key="1">
    <source>
        <dbReference type="ARBA" id="ARBA00004496"/>
    </source>
</evidence>
<gene>
    <name evidence="8" type="ORF">Krac_9830</name>
</gene>
<comment type="subcellular location">
    <subcellularLocation>
        <location evidence="1">Cytoplasm</location>
    </subcellularLocation>
</comment>
<evidence type="ECO:0000256" key="2">
    <source>
        <dbReference type="ARBA" id="ARBA00022448"/>
    </source>
</evidence>
<accession>D6TE09</accession>
<dbReference type="RefSeq" id="WP_007904325.1">
    <property type="nucleotide sequence ID" value="NZ_ADVG01000001.1"/>
</dbReference>
<evidence type="ECO:0000256" key="3">
    <source>
        <dbReference type="ARBA" id="ARBA00022597"/>
    </source>
</evidence>
<sequence>MARIPILAPIDGTAVALETVPDEVFAQKMAGDGVAIAPEGAVAVAPVSGDLIKLFPGGHAFGIATPEGVELIVHIGLDTIELGGEGFENIATEGQHVEAGTPIVRFNRATIERLGKSVISPVVSSGAGTVTQHAQGPVKAGQDVLFVLEVSLEV</sequence>
<proteinExistence type="predicted"/>
<dbReference type="FunFam" id="2.70.70.10:FF:000001">
    <property type="entry name" value="PTS system glucose-specific IIA component"/>
    <property type="match status" value="1"/>
</dbReference>
<dbReference type="EMBL" id="ADVG01000001">
    <property type="protein sequence ID" value="EFH88382.1"/>
    <property type="molecule type" value="Genomic_DNA"/>
</dbReference>
<dbReference type="EC" id="2.7.1.69" evidence="8"/>
<evidence type="ECO:0000259" key="7">
    <source>
        <dbReference type="PROSITE" id="PS51093"/>
    </source>
</evidence>
<dbReference type="GO" id="GO:0005737">
    <property type="term" value="C:cytoplasm"/>
    <property type="evidence" value="ECO:0007669"/>
    <property type="project" value="UniProtKB-SubCell"/>
</dbReference>
<dbReference type="PANTHER" id="PTHR45008:SF1">
    <property type="entry name" value="PTS SYSTEM GLUCOSE-SPECIFIC EIIA COMPONENT"/>
    <property type="match status" value="1"/>
</dbReference>
<keyword evidence="6" id="KW-0418">Kinase</keyword>
<comment type="caution">
    <text evidence="8">The sequence shown here is derived from an EMBL/GenBank/DDBJ whole genome shotgun (WGS) entry which is preliminary data.</text>
</comment>
<dbReference type="NCBIfam" id="TIGR00830">
    <property type="entry name" value="PTBA"/>
    <property type="match status" value="1"/>
</dbReference>
<keyword evidence="5" id="KW-0598">Phosphotransferase system</keyword>
<dbReference type="FunCoup" id="D6TE09">
    <property type="interactions" value="86"/>
</dbReference>
<dbReference type="PANTHER" id="PTHR45008">
    <property type="entry name" value="PTS SYSTEM GLUCOSE-SPECIFIC EIIA COMPONENT"/>
    <property type="match status" value="1"/>
</dbReference>
<dbReference type="Pfam" id="PF00358">
    <property type="entry name" value="PTS_EIIA_1"/>
    <property type="match status" value="1"/>
</dbReference>
<name>D6TE09_KTERA</name>
<dbReference type="InParanoid" id="D6TE09"/>
<keyword evidence="9" id="KW-1185">Reference proteome</keyword>
<evidence type="ECO:0000256" key="6">
    <source>
        <dbReference type="ARBA" id="ARBA00022777"/>
    </source>
</evidence>
<reference evidence="8 9" key="1">
    <citation type="journal article" date="2011" name="Stand. Genomic Sci.">
        <title>Non-contiguous finished genome sequence and contextual data of the filamentous soil bacterium Ktedonobacter racemifer type strain (SOSP1-21).</title>
        <authorList>
            <person name="Chang Y.J."/>
            <person name="Land M."/>
            <person name="Hauser L."/>
            <person name="Chertkov O."/>
            <person name="Del Rio T.G."/>
            <person name="Nolan M."/>
            <person name="Copeland A."/>
            <person name="Tice H."/>
            <person name="Cheng J.F."/>
            <person name="Lucas S."/>
            <person name="Han C."/>
            <person name="Goodwin L."/>
            <person name="Pitluck S."/>
            <person name="Ivanova N."/>
            <person name="Ovchinikova G."/>
            <person name="Pati A."/>
            <person name="Chen A."/>
            <person name="Palaniappan K."/>
            <person name="Mavromatis K."/>
            <person name="Liolios K."/>
            <person name="Brettin T."/>
            <person name="Fiebig A."/>
            <person name="Rohde M."/>
            <person name="Abt B."/>
            <person name="Goker M."/>
            <person name="Detter J.C."/>
            <person name="Woyke T."/>
            <person name="Bristow J."/>
            <person name="Eisen J.A."/>
            <person name="Markowitz V."/>
            <person name="Hugenholtz P."/>
            <person name="Kyrpides N.C."/>
            <person name="Klenk H.P."/>
            <person name="Lapidus A."/>
        </authorList>
    </citation>
    <scope>NUCLEOTIDE SEQUENCE [LARGE SCALE GENOMIC DNA]</scope>
    <source>
        <strain evidence="9">DSM 44963</strain>
    </source>
</reference>
<evidence type="ECO:0000313" key="8">
    <source>
        <dbReference type="EMBL" id="EFH88382.1"/>
    </source>
</evidence>
<dbReference type="PROSITE" id="PS00371">
    <property type="entry name" value="PTS_EIIA_TYPE_1_HIS"/>
    <property type="match status" value="1"/>
</dbReference>
<dbReference type="Gene3D" id="2.70.70.10">
    <property type="entry name" value="Glucose Permease (Domain IIA)"/>
    <property type="match status" value="1"/>
</dbReference>
<dbReference type="AlphaFoldDB" id="D6TE09"/>
<evidence type="ECO:0000313" key="9">
    <source>
        <dbReference type="Proteomes" id="UP000004508"/>
    </source>
</evidence>
<keyword evidence="4 8" id="KW-0808">Transferase</keyword>
<dbReference type="InterPro" id="IPR001127">
    <property type="entry name" value="PTS_EIIA_1_perm"/>
</dbReference>
<dbReference type="STRING" id="485913.Krac_9830"/>
<organism evidence="8 9">
    <name type="scientific">Ktedonobacter racemifer DSM 44963</name>
    <dbReference type="NCBI Taxonomy" id="485913"/>
    <lineage>
        <taxon>Bacteria</taxon>
        <taxon>Bacillati</taxon>
        <taxon>Chloroflexota</taxon>
        <taxon>Ktedonobacteria</taxon>
        <taxon>Ktedonobacterales</taxon>
        <taxon>Ktedonobacteraceae</taxon>
        <taxon>Ktedonobacter</taxon>
    </lineage>
</organism>
<dbReference type="SUPFAM" id="SSF51261">
    <property type="entry name" value="Duplicated hybrid motif"/>
    <property type="match status" value="1"/>
</dbReference>
<dbReference type="GO" id="GO:0009401">
    <property type="term" value="P:phosphoenolpyruvate-dependent sugar phosphotransferase system"/>
    <property type="evidence" value="ECO:0007669"/>
    <property type="project" value="UniProtKB-KW"/>
</dbReference>
<feature type="domain" description="PTS EIIA type-1" evidence="7">
    <location>
        <begin position="22"/>
        <end position="126"/>
    </location>
</feature>
<evidence type="ECO:0000256" key="4">
    <source>
        <dbReference type="ARBA" id="ARBA00022679"/>
    </source>
</evidence>
<protein>
    <submittedName>
        <fullName evidence="8">PTS system, glucose subfamily, IIA subunit</fullName>
        <ecNumber evidence="8">2.7.1.69</ecNumber>
    </submittedName>
</protein>